<dbReference type="GeneID" id="66068097"/>
<evidence type="ECO:0000313" key="1">
    <source>
        <dbReference type="EMBL" id="QUC23079.1"/>
    </source>
</evidence>
<keyword evidence="2" id="KW-1185">Reference proteome</keyword>
<sequence length="105" mass="11406">MRCRGKLVDESAGDHGVHCSSKLQIQASRGRCPPEQSHHGNASKMQPALALLMVCSVDMNSPIFPYVTIPAARPINSIKPIHALFILPYPVIDVAYPVAFSSESH</sequence>
<name>A0A8E5HWW8_USTVR</name>
<dbReference type="RefSeq" id="XP_043000752.1">
    <property type="nucleotide sequence ID" value="XM_043144817.1"/>
</dbReference>
<gene>
    <name evidence="1" type="ORF">UV8b_07320</name>
</gene>
<dbReference type="Proteomes" id="UP000027002">
    <property type="component" value="Chromosome 6"/>
</dbReference>
<protein>
    <submittedName>
        <fullName evidence="1">Uncharacterized protein</fullName>
    </submittedName>
</protein>
<proteinExistence type="predicted"/>
<organism evidence="1 2">
    <name type="scientific">Ustilaginoidea virens</name>
    <name type="common">Rice false smut fungus</name>
    <name type="synonym">Villosiclava virens</name>
    <dbReference type="NCBI Taxonomy" id="1159556"/>
    <lineage>
        <taxon>Eukaryota</taxon>
        <taxon>Fungi</taxon>
        <taxon>Dikarya</taxon>
        <taxon>Ascomycota</taxon>
        <taxon>Pezizomycotina</taxon>
        <taxon>Sordariomycetes</taxon>
        <taxon>Hypocreomycetidae</taxon>
        <taxon>Hypocreales</taxon>
        <taxon>Clavicipitaceae</taxon>
        <taxon>Ustilaginoidea</taxon>
    </lineage>
</organism>
<evidence type="ECO:0000313" key="2">
    <source>
        <dbReference type="Proteomes" id="UP000027002"/>
    </source>
</evidence>
<dbReference type="AlphaFoldDB" id="A0A8E5HWW8"/>
<dbReference type="KEGG" id="uvi:66068097"/>
<reference evidence="1" key="1">
    <citation type="submission" date="2020-03" db="EMBL/GenBank/DDBJ databases">
        <title>A mixture of massive structural variations and highly conserved coding sequences in Ustilaginoidea virens genome.</title>
        <authorList>
            <person name="Zhang K."/>
            <person name="Zhao Z."/>
            <person name="Zhang Z."/>
            <person name="Li Y."/>
            <person name="Hsiang T."/>
            <person name="Sun W."/>
        </authorList>
    </citation>
    <scope>NUCLEOTIDE SEQUENCE</scope>
    <source>
        <strain evidence="1">UV-8b</strain>
    </source>
</reference>
<dbReference type="EMBL" id="CP072758">
    <property type="protein sequence ID" value="QUC23079.1"/>
    <property type="molecule type" value="Genomic_DNA"/>
</dbReference>
<accession>A0A8E5HWW8</accession>